<proteinExistence type="predicted"/>
<accession>A0ABU3X1M9</accession>
<dbReference type="PANTHER" id="PTHR40101:SF1">
    <property type="entry name" value="4FE-4S DOMAIN-CONTAINING PROTEIN"/>
    <property type="match status" value="1"/>
</dbReference>
<dbReference type="Proteomes" id="UP001281203">
    <property type="component" value="Unassembled WGS sequence"/>
</dbReference>
<dbReference type="Pfam" id="PF09918">
    <property type="entry name" value="DUF2148"/>
    <property type="match status" value="1"/>
</dbReference>
<dbReference type="EMBL" id="WBKO01000001">
    <property type="protein sequence ID" value="MDV2481959.1"/>
    <property type="molecule type" value="Genomic_DNA"/>
</dbReference>
<name>A0ABU3X1M9_9EURY</name>
<evidence type="ECO:0000259" key="5">
    <source>
        <dbReference type="PROSITE" id="PS51656"/>
    </source>
</evidence>
<feature type="domain" description="4Fe-4S" evidence="5">
    <location>
        <begin position="70"/>
        <end position="136"/>
    </location>
</feature>
<sequence length="184" mass="19224">MGFESDAVETVAKLMTLSARTAPKARGSDVIETMIVSGDEEKTALAEAMRRFGEQHDAGFFIRDAGNIAASDACLIIGSLFNDAVGLDCGGCGYPTCADMLEAQKRGLPASVPFQGPNCVVRMADLGIAVGSAVKTASLHNVDNRVLYSAGVGALSLGWLEGCGVAYGIPLRASGKDIFFDRTR</sequence>
<evidence type="ECO:0000256" key="3">
    <source>
        <dbReference type="ARBA" id="ARBA00023004"/>
    </source>
</evidence>
<evidence type="ECO:0000313" key="6">
    <source>
        <dbReference type="EMBL" id="MDV2481959.1"/>
    </source>
</evidence>
<dbReference type="PROSITE" id="PS51656">
    <property type="entry name" value="4FE4S"/>
    <property type="match status" value="1"/>
</dbReference>
<gene>
    <name evidence="6" type="ORF">F8E02_08045</name>
</gene>
<organism evidence="6 7">
    <name type="scientific">Methanoculleus caldifontis</name>
    <dbReference type="NCBI Taxonomy" id="2651577"/>
    <lineage>
        <taxon>Archaea</taxon>
        <taxon>Methanobacteriati</taxon>
        <taxon>Methanobacteriota</taxon>
        <taxon>Stenosarchaea group</taxon>
        <taxon>Methanomicrobia</taxon>
        <taxon>Methanomicrobiales</taxon>
        <taxon>Methanomicrobiaceae</taxon>
        <taxon>Methanoculleus</taxon>
    </lineage>
</organism>
<protein>
    <recommendedName>
        <fullName evidence="5">4Fe-4S domain-containing protein</fullName>
    </recommendedName>
</protein>
<dbReference type="RefSeq" id="WP_317064982.1">
    <property type="nucleotide sequence ID" value="NZ_WBKO01000001.1"/>
</dbReference>
<evidence type="ECO:0000313" key="7">
    <source>
        <dbReference type="Proteomes" id="UP001281203"/>
    </source>
</evidence>
<reference evidence="6 7" key="1">
    <citation type="submission" date="2019-10" db="EMBL/GenBank/DDBJ databases">
        <title>Isolation and characterization of Methanoculleus sp. Wushi-C6 from a hot spring well.</title>
        <authorList>
            <person name="Chen S.-C."/>
            <person name="Lan Z.-H."/>
            <person name="You Y.-T."/>
            <person name="Lai M.-C."/>
        </authorList>
    </citation>
    <scope>NUCLEOTIDE SEQUENCE [LARGE SCALE GENOMIC DNA]</scope>
    <source>
        <strain evidence="6 7">Wushi-C6</strain>
    </source>
</reference>
<evidence type="ECO:0000256" key="1">
    <source>
        <dbReference type="ARBA" id="ARBA00022485"/>
    </source>
</evidence>
<keyword evidence="1" id="KW-0004">4Fe-4S</keyword>
<evidence type="ECO:0000256" key="2">
    <source>
        <dbReference type="ARBA" id="ARBA00022723"/>
    </source>
</evidence>
<dbReference type="Pfam" id="PF04060">
    <property type="entry name" value="FeS"/>
    <property type="match status" value="1"/>
</dbReference>
<keyword evidence="3" id="KW-0408">Iron</keyword>
<evidence type="ECO:0000256" key="4">
    <source>
        <dbReference type="ARBA" id="ARBA00023014"/>
    </source>
</evidence>
<comment type="caution">
    <text evidence="6">The sequence shown here is derived from an EMBL/GenBank/DDBJ whole genome shotgun (WGS) entry which is preliminary data.</text>
</comment>
<dbReference type="PANTHER" id="PTHR40101">
    <property type="entry name" value="CONSERVED PROTEIN"/>
    <property type="match status" value="1"/>
</dbReference>
<keyword evidence="4" id="KW-0411">Iron-sulfur</keyword>
<dbReference type="InterPro" id="IPR019224">
    <property type="entry name" value="DUF2148"/>
</dbReference>
<dbReference type="InterPro" id="IPR007202">
    <property type="entry name" value="4Fe-4S_dom"/>
</dbReference>
<keyword evidence="2" id="KW-0479">Metal-binding</keyword>
<keyword evidence="7" id="KW-1185">Reference proteome</keyword>